<dbReference type="InterPro" id="IPR004682">
    <property type="entry name" value="TRAP_DctP"/>
</dbReference>
<gene>
    <name evidence="4" type="ORF">SAMN05216184_11649</name>
</gene>
<dbReference type="RefSeq" id="WP_112133037.1">
    <property type="nucleotide sequence ID" value="NZ_QKLZ01000016.1"/>
</dbReference>
<dbReference type="CDD" id="cd13603">
    <property type="entry name" value="PBP2_TRAP_Siap_TeaA_like"/>
    <property type="match status" value="1"/>
</dbReference>
<organism evidence="4 5">
    <name type="scientific">Georgenia satyanarayanai</name>
    <dbReference type="NCBI Taxonomy" id="860221"/>
    <lineage>
        <taxon>Bacteria</taxon>
        <taxon>Bacillati</taxon>
        <taxon>Actinomycetota</taxon>
        <taxon>Actinomycetes</taxon>
        <taxon>Micrococcales</taxon>
        <taxon>Bogoriellaceae</taxon>
        <taxon>Georgenia</taxon>
    </lineage>
</organism>
<dbReference type="GO" id="GO:0030288">
    <property type="term" value="C:outer membrane-bounded periplasmic space"/>
    <property type="evidence" value="ECO:0007669"/>
    <property type="project" value="InterPro"/>
</dbReference>
<sequence>MRPQPEVSAAARGRATVTIRALVGLGAALLAVGACGYRAGPDVEGAEHVLIASHQLAAGTTFDEGLHEFADLVAEKSDGRVQVEVYPSAQLGSETDLFENMRRGLVDVAVVSPGFIAEFVPEMSILSMPFLVTTREQRDAIIDSEVAERLERLMKDRTGNEVLTYFGGGVRQMFFNAPVEDPSDLTGRLFRTQPSQVLADSFGALGMHASNVSYGELYSALQQDVVSGADNEAVFIVAENFQEAAPYLYLTGHEVTIRPAVISGHTLERLPEDLREVVLEAGEEAGEFARELEAQTDDAALEELRSDPDVTVVEADTEALAAMVEPVWERYAARWGLEDMLAEIRATGEG</sequence>
<reference evidence="4 5" key="1">
    <citation type="submission" date="2016-10" db="EMBL/GenBank/DDBJ databases">
        <authorList>
            <person name="Cai Z."/>
        </authorList>
    </citation>
    <scope>NUCLEOTIDE SEQUENCE [LARGE SCALE GENOMIC DNA]</scope>
    <source>
        <strain evidence="4 5">CGMCC 1.10826</strain>
    </source>
</reference>
<dbReference type="PANTHER" id="PTHR33376:SF7">
    <property type="entry name" value="C4-DICARBOXYLATE-BINDING PROTEIN DCTB"/>
    <property type="match status" value="1"/>
</dbReference>
<dbReference type="EMBL" id="UETB01000016">
    <property type="protein sequence ID" value="SSA46351.1"/>
    <property type="molecule type" value="Genomic_DNA"/>
</dbReference>
<keyword evidence="5" id="KW-1185">Reference proteome</keyword>
<dbReference type="PIRSF" id="PIRSF006470">
    <property type="entry name" value="DctB"/>
    <property type="match status" value="1"/>
</dbReference>
<dbReference type="GO" id="GO:0055085">
    <property type="term" value="P:transmembrane transport"/>
    <property type="evidence" value="ECO:0007669"/>
    <property type="project" value="InterPro"/>
</dbReference>
<accession>A0A2Y9APE5</accession>
<dbReference type="InterPro" id="IPR018389">
    <property type="entry name" value="DctP_fam"/>
</dbReference>
<dbReference type="OrthoDB" id="9815946at2"/>
<proteinExistence type="inferred from homology"/>
<dbReference type="Gene3D" id="3.40.190.170">
    <property type="entry name" value="Bacterial extracellular solute-binding protein, family 7"/>
    <property type="match status" value="1"/>
</dbReference>
<evidence type="ECO:0000313" key="5">
    <source>
        <dbReference type="Proteomes" id="UP000250222"/>
    </source>
</evidence>
<dbReference type="NCBIfam" id="NF037995">
    <property type="entry name" value="TRAP_S1"/>
    <property type="match status" value="1"/>
</dbReference>
<dbReference type="PANTHER" id="PTHR33376">
    <property type="match status" value="1"/>
</dbReference>
<keyword evidence="2" id="KW-0813">Transport</keyword>
<keyword evidence="3" id="KW-0732">Signal</keyword>
<evidence type="ECO:0000313" key="4">
    <source>
        <dbReference type="EMBL" id="SSA46351.1"/>
    </source>
</evidence>
<dbReference type="Proteomes" id="UP000250222">
    <property type="component" value="Unassembled WGS sequence"/>
</dbReference>
<keyword evidence="4" id="KW-0675">Receptor</keyword>
<dbReference type="AlphaFoldDB" id="A0A2Y9APE5"/>
<comment type="similarity">
    <text evidence="1">Belongs to the bacterial solute-binding protein 7 family.</text>
</comment>
<dbReference type="PROSITE" id="PS51257">
    <property type="entry name" value="PROKAR_LIPOPROTEIN"/>
    <property type="match status" value="1"/>
</dbReference>
<dbReference type="Pfam" id="PF03480">
    <property type="entry name" value="DctP"/>
    <property type="match status" value="1"/>
</dbReference>
<evidence type="ECO:0000256" key="3">
    <source>
        <dbReference type="ARBA" id="ARBA00022729"/>
    </source>
</evidence>
<protein>
    <submittedName>
        <fullName evidence="4">Tripartite ATP-independent transporter solute receptor, DctP family</fullName>
    </submittedName>
</protein>
<name>A0A2Y9APE5_9MICO</name>
<evidence type="ECO:0000256" key="2">
    <source>
        <dbReference type="ARBA" id="ARBA00022448"/>
    </source>
</evidence>
<dbReference type="InterPro" id="IPR038404">
    <property type="entry name" value="TRAP_DctP_sf"/>
</dbReference>
<evidence type="ECO:0000256" key="1">
    <source>
        <dbReference type="ARBA" id="ARBA00009023"/>
    </source>
</evidence>